<dbReference type="GO" id="GO:0009451">
    <property type="term" value="P:RNA modification"/>
    <property type="evidence" value="ECO:0007669"/>
    <property type="project" value="InterPro"/>
</dbReference>
<dbReference type="PROSITE" id="PS51375">
    <property type="entry name" value="PPR"/>
    <property type="match status" value="5"/>
</dbReference>
<dbReference type="NCBIfam" id="TIGR00756">
    <property type="entry name" value="PPR"/>
    <property type="match status" value="6"/>
</dbReference>
<dbReference type="Gene3D" id="1.25.40.10">
    <property type="entry name" value="Tetratricopeptide repeat domain"/>
    <property type="match status" value="5"/>
</dbReference>
<organism evidence="1 2">
    <name type="scientific">Nelumbo nucifera</name>
    <name type="common">Sacred lotus</name>
    <dbReference type="NCBI Taxonomy" id="4432"/>
    <lineage>
        <taxon>Eukaryota</taxon>
        <taxon>Viridiplantae</taxon>
        <taxon>Streptophyta</taxon>
        <taxon>Embryophyta</taxon>
        <taxon>Tracheophyta</taxon>
        <taxon>Spermatophyta</taxon>
        <taxon>Magnoliopsida</taxon>
        <taxon>Proteales</taxon>
        <taxon>Nelumbonaceae</taxon>
        <taxon>Nelumbo</taxon>
    </lineage>
</organism>
<dbReference type="InterPro" id="IPR002885">
    <property type="entry name" value="PPR_rpt"/>
</dbReference>
<dbReference type="GO" id="GO:0003723">
    <property type="term" value="F:RNA binding"/>
    <property type="evidence" value="ECO:0007669"/>
    <property type="project" value="InterPro"/>
</dbReference>
<dbReference type="SUPFAM" id="SSF48452">
    <property type="entry name" value="TPR-like"/>
    <property type="match status" value="1"/>
</dbReference>
<dbReference type="Proteomes" id="UP000189703">
    <property type="component" value="Unplaced"/>
</dbReference>
<dbReference type="OrthoDB" id="185373at2759"/>
<dbReference type="RefSeq" id="XP_010249342.1">
    <property type="nucleotide sequence ID" value="XM_010251040.2"/>
</dbReference>
<proteinExistence type="predicted"/>
<dbReference type="FunFam" id="1.25.40.10:FF:000227">
    <property type="entry name" value="Pentatricopeptide repeat-containing protein At3g13880"/>
    <property type="match status" value="1"/>
</dbReference>
<dbReference type="InterPro" id="IPR046960">
    <property type="entry name" value="PPR_At4g14850-like_plant"/>
</dbReference>
<name>A0A1U7ZLL0_NELNU</name>
<gene>
    <name evidence="2" type="primary">LOC104591904</name>
</gene>
<dbReference type="KEGG" id="nnu:104591904"/>
<dbReference type="Pfam" id="PF13041">
    <property type="entry name" value="PPR_2"/>
    <property type="match status" value="3"/>
</dbReference>
<dbReference type="InterPro" id="IPR011990">
    <property type="entry name" value="TPR-like_helical_dom_sf"/>
</dbReference>
<dbReference type="Pfam" id="PF20431">
    <property type="entry name" value="E_motif"/>
    <property type="match status" value="1"/>
</dbReference>
<evidence type="ECO:0000313" key="2">
    <source>
        <dbReference type="RefSeq" id="XP_010249342.1"/>
    </source>
</evidence>
<dbReference type="FunFam" id="1.25.40.10:FF:000427">
    <property type="entry name" value="Pentatricopeptide repeat-containing protein chloroplastic"/>
    <property type="match status" value="1"/>
</dbReference>
<evidence type="ECO:0000313" key="1">
    <source>
        <dbReference type="Proteomes" id="UP000189703"/>
    </source>
</evidence>
<dbReference type="InterPro" id="IPR046848">
    <property type="entry name" value="E_motif"/>
</dbReference>
<accession>A0A1U7ZLL0</accession>
<dbReference type="Pfam" id="PF01535">
    <property type="entry name" value="PPR"/>
    <property type="match status" value="5"/>
</dbReference>
<dbReference type="FunFam" id="1.25.40.10:FF:000366">
    <property type="entry name" value="Pentatricopeptide (PPR) repeat-containing protein"/>
    <property type="match status" value="1"/>
</dbReference>
<reference evidence="2" key="1">
    <citation type="submission" date="2025-08" db="UniProtKB">
        <authorList>
            <consortium name="RefSeq"/>
        </authorList>
    </citation>
    <scope>IDENTIFICATION</scope>
</reference>
<keyword evidence="1" id="KW-1185">Reference proteome</keyword>
<dbReference type="PANTHER" id="PTHR47926">
    <property type="entry name" value="PENTATRICOPEPTIDE REPEAT-CONTAINING PROTEIN"/>
    <property type="match status" value="1"/>
</dbReference>
<dbReference type="PANTHER" id="PTHR47926:SF345">
    <property type="entry name" value="(WILD MALAYSIAN BANANA) HYPOTHETICAL PROTEIN"/>
    <property type="match status" value="1"/>
</dbReference>
<dbReference type="AlphaFoldDB" id="A0A1U7ZLL0"/>
<sequence>MHLLRATRSFLRFPTSLSNPSDGSNLVWTIIARHYNHNFPLTSLDKLANANQFNQILSYAITTGLFNNSFIANKLLFLCLSSPNLPLAPALFSQIRNPNLFAWNSMFRAYANGSSPEESITLYNAMRREGVLPDNYTLPFVLKACGRLSVIEKGEEIHSVSLKLGFEFDVFVQNSLISMYSVCGLVETARRVFDLVPVCVRDVVSWNSIISGYLQKGLCEEALKVFGKMLDGRSERPNELTVASVLTACGRIGDLDLGKKIHGFLMASGIVFDVFLGSSLIDMYVKCGQTEDARKVFDRLPHRNVVSWTSMIAGYTHCGLFREAINLFREMQVAGVMIYEATLACVISACGHLGALDQGSWVHAYGERNGIKMNLPVKNALIDMYSKCGNIDKALEIFHELIQPDVFSWTVMISGLAVNGKSEKAVDFFSQMEMSSEVRPNEVTFLGLLSACSHGGMVEKGFYYFGSMTRTYNLTPRIEHYGCMVDLLGRASLLAEAKKFLMEMPIEPDAVIWRALLFACRNNRNIEMAEFAAKQILQLEPRKCGTHILLSNIYASVSRWSDAERIRKIMNVHGIQKQPACSFIEINGVVHEFSIADTSHPETNIIYKMVIGMDQLLRSEGYMPDLSYYVNM</sequence>
<dbReference type="GeneID" id="104591904"/>
<dbReference type="OMA" id="FHRMSKV"/>
<dbReference type="eggNOG" id="KOG4197">
    <property type="taxonomic scope" value="Eukaryota"/>
</dbReference>
<protein>
    <submittedName>
        <fullName evidence="2">Pentatricopeptide repeat-containing protein At1g08070, chloroplastic-like isoform X1</fullName>
    </submittedName>
</protein>
<dbReference type="FunFam" id="1.25.40.10:FF:000031">
    <property type="entry name" value="Pentatricopeptide repeat-containing protein mitochondrial"/>
    <property type="match status" value="1"/>
</dbReference>